<dbReference type="EMBL" id="JBHSEP010000011">
    <property type="protein sequence ID" value="MFC4599784.1"/>
    <property type="molecule type" value="Genomic_DNA"/>
</dbReference>
<dbReference type="Proteomes" id="UP001596028">
    <property type="component" value="Unassembled WGS sequence"/>
</dbReference>
<dbReference type="SUPFAM" id="SSF55804">
    <property type="entry name" value="Phoshotransferase/anion transport protein"/>
    <property type="match status" value="1"/>
</dbReference>
<dbReference type="Gene3D" id="3.40.930.10">
    <property type="entry name" value="Mannitol-specific EII, Chain A"/>
    <property type="match status" value="1"/>
</dbReference>
<dbReference type="InterPro" id="IPR002178">
    <property type="entry name" value="PTS_EIIA_type-2_dom"/>
</dbReference>
<feature type="domain" description="PRD" evidence="7">
    <location>
        <begin position="209"/>
        <end position="314"/>
    </location>
</feature>
<dbReference type="InterPro" id="IPR036634">
    <property type="entry name" value="PRD_sf"/>
</dbReference>
<gene>
    <name evidence="8" type="ORF">ACFO3S_16135</name>
</gene>
<dbReference type="PROSITE" id="PS51372">
    <property type="entry name" value="PRD_2"/>
    <property type="match status" value="2"/>
</dbReference>
<evidence type="ECO:0000259" key="7">
    <source>
        <dbReference type="PROSITE" id="PS51372"/>
    </source>
</evidence>
<accession>A0ABV9FHZ7</accession>
<evidence type="ECO:0000256" key="4">
    <source>
        <dbReference type="ARBA" id="ARBA00023163"/>
    </source>
</evidence>
<dbReference type="Pfam" id="PF08279">
    <property type="entry name" value="HTH_11"/>
    <property type="match status" value="1"/>
</dbReference>
<evidence type="ECO:0000259" key="6">
    <source>
        <dbReference type="PROSITE" id="PS51099"/>
    </source>
</evidence>
<dbReference type="Gene3D" id="3.40.50.2300">
    <property type="match status" value="1"/>
</dbReference>
<organism evidence="8 9">
    <name type="scientific">Cohnella hongkongensis</name>
    <dbReference type="NCBI Taxonomy" id="178337"/>
    <lineage>
        <taxon>Bacteria</taxon>
        <taxon>Bacillati</taxon>
        <taxon>Bacillota</taxon>
        <taxon>Bacilli</taxon>
        <taxon>Bacillales</taxon>
        <taxon>Paenibacillaceae</taxon>
        <taxon>Cohnella</taxon>
    </lineage>
</organism>
<evidence type="ECO:0000256" key="2">
    <source>
        <dbReference type="ARBA" id="ARBA00022737"/>
    </source>
</evidence>
<keyword evidence="4" id="KW-0804">Transcription</keyword>
<dbReference type="RefSeq" id="WP_378098230.1">
    <property type="nucleotide sequence ID" value="NZ_JBHSEP010000011.1"/>
</dbReference>
<keyword evidence="1" id="KW-0808">Transferase</keyword>
<feature type="domain" description="PTS EIIA type-2" evidence="5">
    <location>
        <begin position="545"/>
        <end position="691"/>
    </location>
</feature>
<evidence type="ECO:0000259" key="5">
    <source>
        <dbReference type="PROSITE" id="PS51094"/>
    </source>
</evidence>
<dbReference type="InterPro" id="IPR011608">
    <property type="entry name" value="PRD"/>
</dbReference>
<name>A0ABV9FHZ7_9BACL</name>
<dbReference type="Gene3D" id="1.10.1790.10">
    <property type="entry name" value="PRD domain"/>
    <property type="match status" value="2"/>
</dbReference>
<dbReference type="InterPro" id="IPR050661">
    <property type="entry name" value="BglG_antiterminators"/>
</dbReference>
<dbReference type="Pfam" id="PF00359">
    <property type="entry name" value="PTS_EIIA_2"/>
    <property type="match status" value="1"/>
</dbReference>
<dbReference type="PROSITE" id="PS51099">
    <property type="entry name" value="PTS_EIIB_TYPE_2"/>
    <property type="match status" value="1"/>
</dbReference>
<dbReference type="InterPro" id="IPR013011">
    <property type="entry name" value="PTS_EIIB_2"/>
</dbReference>
<feature type="domain" description="PRD" evidence="7">
    <location>
        <begin position="317"/>
        <end position="424"/>
    </location>
</feature>
<dbReference type="SUPFAM" id="SSF52794">
    <property type="entry name" value="PTS system IIB component-like"/>
    <property type="match status" value="1"/>
</dbReference>
<evidence type="ECO:0000256" key="1">
    <source>
        <dbReference type="ARBA" id="ARBA00022679"/>
    </source>
</evidence>
<dbReference type="SUPFAM" id="SSF63520">
    <property type="entry name" value="PTS-regulatory domain, PRD"/>
    <property type="match status" value="2"/>
</dbReference>
<sequence>MGHTMKIKLNARQQQILLYFLESGDYAPLSALAERLNVSLRTLQRELSELELYLGQHGLGFDKKIGAGVRLCGQEAKLEELAGRLVRDETMLPAYSAEERQANIKLLLLTAKEPKKLYALSKPLNVAESTISNDLQKVEPWFEKYGIRLYRRPGLGVYVEGAEKSIRAAMADLLYEQVTQEQLVEFLHEPTEERREKLHASIRLRLLNFIDPEWLFRIEEVIQRFEQSRGYRMADNAYVGFVVHLALAVQRLKANEAITIEDEILTRLKSTKEFELARELAAGLSRLLELTIPESEIGYITMHILGARSNHVMGSDFDYSVVLDDVRRMISVMEQELRLELESDETLVHNLTTHLTSAVKRIELDMAVRNPLLQHVKEEYPDIFEAARKASGCLEQRLGKSVPEEEIGYLAMHFGTAILNKQEAESSKIRVLLVCSSGIGTSRLLQAQLKKKLPELQVVDTISLFHLEAWLAEHAPVDLVLSTMPVRLEGVRAVVVNPFLTDEEIEGLRKQLPLLARAERSGEQERSSVEQVVDQVDRYGRALAGLLDHIEAADRFPAGSKSELIGNLMAFVQERFDVSDVAALRRDLERREELGPLLMEEDRLAILHCRSEGIREMSVSVLRLAGDVRWELGGRSVPVRTVLAMLGPADAPKENFELVSEISMSLVEDDSFIRTLASGTAGEVLESIRYILKKGYVKLAGQLLR</sequence>
<evidence type="ECO:0000313" key="9">
    <source>
        <dbReference type="Proteomes" id="UP001596028"/>
    </source>
</evidence>
<dbReference type="PROSITE" id="PS51094">
    <property type="entry name" value="PTS_EIIA_TYPE_2"/>
    <property type="match status" value="1"/>
</dbReference>
<dbReference type="Gene3D" id="1.10.10.10">
    <property type="entry name" value="Winged helix-like DNA-binding domain superfamily/Winged helix DNA-binding domain"/>
    <property type="match status" value="2"/>
</dbReference>
<dbReference type="Pfam" id="PF00874">
    <property type="entry name" value="PRD"/>
    <property type="match status" value="2"/>
</dbReference>
<keyword evidence="2" id="KW-0677">Repeat</keyword>
<dbReference type="SUPFAM" id="SSF46785">
    <property type="entry name" value="Winged helix' DNA-binding domain"/>
    <property type="match status" value="1"/>
</dbReference>
<evidence type="ECO:0000313" key="8">
    <source>
        <dbReference type="EMBL" id="MFC4599784.1"/>
    </source>
</evidence>
<dbReference type="InterPro" id="IPR013196">
    <property type="entry name" value="HTH_11"/>
</dbReference>
<feature type="domain" description="PTS EIIB type-2" evidence="6">
    <location>
        <begin position="429"/>
        <end position="520"/>
    </location>
</feature>
<dbReference type="PANTHER" id="PTHR30185">
    <property type="entry name" value="CRYPTIC BETA-GLUCOSIDE BGL OPERON ANTITERMINATOR"/>
    <property type="match status" value="1"/>
</dbReference>
<dbReference type="InterPro" id="IPR036388">
    <property type="entry name" value="WH-like_DNA-bd_sf"/>
</dbReference>
<evidence type="ECO:0000256" key="3">
    <source>
        <dbReference type="ARBA" id="ARBA00023015"/>
    </source>
</evidence>
<reference evidence="9" key="1">
    <citation type="journal article" date="2019" name="Int. J. Syst. Evol. Microbiol.">
        <title>The Global Catalogue of Microorganisms (GCM) 10K type strain sequencing project: providing services to taxonomists for standard genome sequencing and annotation.</title>
        <authorList>
            <consortium name="The Broad Institute Genomics Platform"/>
            <consortium name="The Broad Institute Genome Sequencing Center for Infectious Disease"/>
            <person name="Wu L."/>
            <person name="Ma J."/>
        </authorList>
    </citation>
    <scope>NUCLEOTIDE SEQUENCE [LARGE SCALE GENOMIC DNA]</scope>
    <source>
        <strain evidence="9">CCUG 49571</strain>
    </source>
</reference>
<keyword evidence="9" id="KW-1185">Reference proteome</keyword>
<comment type="caution">
    <text evidence="8">The sequence shown here is derived from an EMBL/GenBank/DDBJ whole genome shotgun (WGS) entry which is preliminary data.</text>
</comment>
<dbReference type="InterPro" id="IPR016152">
    <property type="entry name" value="PTrfase/Anion_transptr"/>
</dbReference>
<dbReference type="InterPro" id="IPR036095">
    <property type="entry name" value="PTS_EIIB-like_sf"/>
</dbReference>
<dbReference type="InterPro" id="IPR036390">
    <property type="entry name" value="WH_DNA-bd_sf"/>
</dbReference>
<keyword evidence="3" id="KW-0805">Transcription regulation</keyword>
<dbReference type="PANTHER" id="PTHR30185:SF18">
    <property type="entry name" value="TRANSCRIPTIONAL REGULATOR MTLR"/>
    <property type="match status" value="1"/>
</dbReference>
<dbReference type="CDD" id="cd05568">
    <property type="entry name" value="PTS_IIB_bgl_like"/>
    <property type="match status" value="1"/>
</dbReference>
<proteinExistence type="predicted"/>
<protein>
    <submittedName>
        <fullName evidence="8">BglG family transcription antiterminator</fullName>
    </submittedName>
</protein>